<dbReference type="InterPro" id="IPR015915">
    <property type="entry name" value="Kelch-typ_b-propeller"/>
</dbReference>
<dbReference type="SUPFAM" id="SSF117281">
    <property type="entry name" value="Kelch motif"/>
    <property type="match status" value="2"/>
</dbReference>
<keyword evidence="2" id="KW-0677">Repeat</keyword>
<dbReference type="EMBL" id="JAXQNO010000007">
    <property type="protein sequence ID" value="KAK4794699.1"/>
    <property type="molecule type" value="Genomic_DNA"/>
</dbReference>
<keyword evidence="4" id="KW-1185">Reference proteome</keyword>
<dbReference type="Proteomes" id="UP001346149">
    <property type="component" value="Unassembled WGS sequence"/>
</dbReference>
<evidence type="ECO:0000256" key="2">
    <source>
        <dbReference type="ARBA" id="ARBA00022737"/>
    </source>
</evidence>
<evidence type="ECO:0000313" key="4">
    <source>
        <dbReference type="Proteomes" id="UP001346149"/>
    </source>
</evidence>
<comment type="caution">
    <text evidence="3">The sequence shown here is derived from an EMBL/GenBank/DDBJ whole genome shotgun (WGS) entry which is preliminary data.</text>
</comment>
<protein>
    <submittedName>
        <fullName evidence="3">Uncharacterized protein</fullName>
    </submittedName>
</protein>
<dbReference type="PANTHER" id="PTHR46093">
    <property type="entry name" value="ACYL-COA-BINDING DOMAIN-CONTAINING PROTEIN 5"/>
    <property type="match status" value="1"/>
</dbReference>
<sequence>MRWERAEAVVGGGCDGPGERWGHTCNAIKGGMFLYVFGGYGQYNCQTNLVHVFNSVKQTWSQPITKGSPPTPRDSHSCTTVGDNLFIFGGTDGRNTLKDLHILDTSSHTWISPSIRGESPEARENHSATLVGKRLFIFGGCGKSSNGDELYYNDLYILNTETFVWKKAVTTGTPPSARDSHTCSSWKNKIIVIGGEDGHDYYLSDVHILDTDTLMWKQLPTTGQMLPPRAGHSTVSFGKILFVFGGFSEAQIIYDDLYMLDIETGLWTRVATTGTGPSARFSMAGDSLDPVRAGVLIFIGGCNKSLEALDDIYFLFTGLMREHEKRLEKLSLRKQLKLKCQEQNQTTGHNKAVVPVGVTAIMYQPIPVSIYGQQGVSSLSPSFPGSVQVKKMFHATITELLADGYSIETVIDGKPLRGVIFSNKPSAFHMSHLSSSRKRASSEIDPIISDGDCSNKIDVPQKVSEVPADCRQADHTLEKNTEAAAASPSAPKIAEVFGASASDKVMADLLPVTQEPLANPLDSKDGQENDAPKLNEVLKESVPASTGSLMKSSPMHCRDESVSESALLIRCSQEQQSQKESNSGKCHLYSLTFLGLFQSFGEVVLNLILMGFVIF</sequence>
<dbReference type="AlphaFoldDB" id="A0AAN7M066"/>
<accession>A0AAN7M066</accession>
<proteinExistence type="predicted"/>
<keyword evidence="1" id="KW-0880">Kelch repeat</keyword>
<dbReference type="Gene3D" id="2.120.10.80">
    <property type="entry name" value="Kelch-type beta propeller"/>
    <property type="match status" value="2"/>
</dbReference>
<name>A0AAN7M066_TRANT</name>
<dbReference type="Pfam" id="PF24681">
    <property type="entry name" value="Kelch_KLHDC2_KLHL20_DRC7"/>
    <property type="match status" value="1"/>
</dbReference>
<evidence type="ECO:0000256" key="1">
    <source>
        <dbReference type="ARBA" id="ARBA00022441"/>
    </source>
</evidence>
<dbReference type="SMART" id="SM00612">
    <property type="entry name" value="Kelch"/>
    <property type="match status" value="3"/>
</dbReference>
<reference evidence="3 4" key="1">
    <citation type="journal article" date="2023" name="Hortic Res">
        <title>Pangenome of water caltrop reveals structural variations and asymmetric subgenome divergence after allopolyploidization.</title>
        <authorList>
            <person name="Zhang X."/>
            <person name="Chen Y."/>
            <person name="Wang L."/>
            <person name="Yuan Y."/>
            <person name="Fang M."/>
            <person name="Shi L."/>
            <person name="Lu R."/>
            <person name="Comes H.P."/>
            <person name="Ma Y."/>
            <person name="Chen Y."/>
            <person name="Huang G."/>
            <person name="Zhou Y."/>
            <person name="Zheng Z."/>
            <person name="Qiu Y."/>
        </authorList>
    </citation>
    <scope>NUCLEOTIDE SEQUENCE [LARGE SCALE GENOMIC DNA]</scope>
    <source>
        <strain evidence="3">F231</strain>
    </source>
</reference>
<dbReference type="PANTHER" id="PTHR46093:SF3">
    <property type="entry name" value="ACYL-COA-BINDING DOMAIN-CONTAINING PROTEIN 4"/>
    <property type="match status" value="1"/>
</dbReference>
<dbReference type="InterPro" id="IPR006652">
    <property type="entry name" value="Kelch_1"/>
</dbReference>
<organism evidence="3 4">
    <name type="scientific">Trapa natans</name>
    <name type="common">Water chestnut</name>
    <dbReference type="NCBI Taxonomy" id="22666"/>
    <lineage>
        <taxon>Eukaryota</taxon>
        <taxon>Viridiplantae</taxon>
        <taxon>Streptophyta</taxon>
        <taxon>Embryophyta</taxon>
        <taxon>Tracheophyta</taxon>
        <taxon>Spermatophyta</taxon>
        <taxon>Magnoliopsida</taxon>
        <taxon>eudicotyledons</taxon>
        <taxon>Gunneridae</taxon>
        <taxon>Pentapetalae</taxon>
        <taxon>rosids</taxon>
        <taxon>malvids</taxon>
        <taxon>Myrtales</taxon>
        <taxon>Lythraceae</taxon>
        <taxon>Trapa</taxon>
    </lineage>
</organism>
<evidence type="ECO:0000313" key="3">
    <source>
        <dbReference type="EMBL" id="KAK4794699.1"/>
    </source>
</evidence>
<gene>
    <name evidence="3" type="ORF">SAY86_012693</name>
</gene>